<sequence>MQDSTRWGLSLGLKFLKVVPFMTMTIVILTILSQIATLLSFFLPLKIVILLGSDGVPMYFPPSFSKVDRDILIIALSIATIGFFLLQILLEKIIQVVTNKATLCLLKRSHKMTLFENQEEIAEASYQRYSRALASGVFVLLSLLLLLFIYSEMVLVLTSYILIMSIILVAVCEFFEGAKEVLANSLSSSLRLMGGVGFFVSFAFLVVDFVYLTPPVVIFSIISLLLSRQVLNRVVKFVLDIAALYRQKTKLNAIFFHGKSLQTEQSVKRRSVWDLLEFSERSYWVSIALSEVLETLVDPKEVQAEWLQSTISNVAMLKVSYYKNSDLEYYLIKIYEVNRTSFALHESTLLASQQNNIPAFLWIGGAKIAKFYCSVYEFRPGKIPSPIETRQKIENVRLQLLKVELNESLVNLYTRSKPFLWQRVNEAFLKKLYSGVDGPEQLALVDELFLIINEINARLSRLPLILVNQDVNRESLWIPDGDDDAILLNWGRWSIEPIGASWPHDSESLDTLFKAIESGKDKRKDFLEISLSDVAISSILYALEQACDRQRFAEAVALLPDLLERVNSECEERRV</sequence>
<evidence type="ECO:0000313" key="2">
    <source>
        <dbReference type="EMBL" id="TDA95479.1"/>
    </source>
</evidence>
<evidence type="ECO:0000313" key="3">
    <source>
        <dbReference type="Proteomes" id="UP000294823"/>
    </source>
</evidence>
<keyword evidence="1" id="KW-0472">Membrane</keyword>
<keyword evidence="1" id="KW-0812">Transmembrane</keyword>
<feature type="transmembrane region" description="Helical" evidence="1">
    <location>
        <begin position="196"/>
        <end position="226"/>
    </location>
</feature>
<organism evidence="2 3">
    <name type="scientific">Halomonas marinisediminis</name>
    <dbReference type="NCBI Taxonomy" id="2546095"/>
    <lineage>
        <taxon>Bacteria</taxon>
        <taxon>Pseudomonadati</taxon>
        <taxon>Pseudomonadota</taxon>
        <taxon>Gammaproteobacteria</taxon>
        <taxon>Oceanospirillales</taxon>
        <taxon>Halomonadaceae</taxon>
        <taxon>Halomonas</taxon>
    </lineage>
</organism>
<gene>
    <name evidence="2" type="ORF">E0702_15335</name>
</gene>
<dbReference type="Proteomes" id="UP000294823">
    <property type="component" value="Unassembled WGS sequence"/>
</dbReference>
<comment type="caution">
    <text evidence="2">The sequence shown here is derived from an EMBL/GenBank/DDBJ whole genome shotgun (WGS) entry which is preliminary data.</text>
</comment>
<keyword evidence="3" id="KW-1185">Reference proteome</keyword>
<proteinExistence type="predicted"/>
<evidence type="ECO:0008006" key="4">
    <source>
        <dbReference type="Google" id="ProtNLM"/>
    </source>
</evidence>
<feature type="transmembrane region" description="Helical" evidence="1">
    <location>
        <begin position="132"/>
        <end position="151"/>
    </location>
</feature>
<dbReference type="RefSeq" id="WP_132045405.1">
    <property type="nucleotide sequence ID" value="NZ_SLTR01000029.1"/>
</dbReference>
<feature type="transmembrane region" description="Helical" evidence="1">
    <location>
        <begin position="71"/>
        <end position="90"/>
    </location>
</feature>
<accession>A0ABY2D3U7</accession>
<reference evidence="2 3" key="1">
    <citation type="submission" date="2019-03" db="EMBL/GenBank/DDBJ databases">
        <title>Halomonas marinisediminis sp. nov., a moderately halophilic bacterium isolated from the Bohai Gulf.</title>
        <authorList>
            <person name="Ji X."/>
        </authorList>
    </citation>
    <scope>NUCLEOTIDE SEQUENCE [LARGE SCALE GENOMIC DNA]</scope>
    <source>
        <strain evidence="2 3">204</strain>
    </source>
</reference>
<feature type="transmembrane region" description="Helical" evidence="1">
    <location>
        <begin position="157"/>
        <end position="175"/>
    </location>
</feature>
<keyword evidence="1" id="KW-1133">Transmembrane helix</keyword>
<protein>
    <recommendedName>
        <fullName evidence="4">ABC transmembrane type-1 domain-containing protein</fullName>
    </recommendedName>
</protein>
<feature type="transmembrane region" description="Helical" evidence="1">
    <location>
        <begin position="21"/>
        <end position="51"/>
    </location>
</feature>
<evidence type="ECO:0000256" key="1">
    <source>
        <dbReference type="SAM" id="Phobius"/>
    </source>
</evidence>
<dbReference type="EMBL" id="SLTR01000029">
    <property type="protein sequence ID" value="TDA95479.1"/>
    <property type="molecule type" value="Genomic_DNA"/>
</dbReference>
<name>A0ABY2D3U7_9GAMM</name>